<evidence type="ECO:0000256" key="1">
    <source>
        <dbReference type="SAM" id="MobiDB-lite"/>
    </source>
</evidence>
<dbReference type="AlphaFoldDB" id="A0A0M3JPU3"/>
<evidence type="ECO:0000313" key="2">
    <source>
        <dbReference type="EMBL" id="VDK39248.1"/>
    </source>
</evidence>
<keyword evidence="3" id="KW-1185">Reference proteome</keyword>
<protein>
    <submittedName>
        <fullName evidence="2 4">Uncharacterized protein</fullName>
    </submittedName>
</protein>
<sequence length="40" mass="4379">MARTSVTSSAQRVRDSPRPPFQGSLLVSTTLFQKLSQNVS</sequence>
<reference evidence="4" key="1">
    <citation type="submission" date="2017-02" db="UniProtKB">
        <authorList>
            <consortium name="WormBaseParasite"/>
        </authorList>
    </citation>
    <scope>IDENTIFICATION</scope>
</reference>
<evidence type="ECO:0000313" key="4">
    <source>
        <dbReference type="WBParaSite" id="ASIM_0000969401-mRNA-1"/>
    </source>
</evidence>
<proteinExistence type="predicted"/>
<feature type="compositionally biased region" description="Polar residues" evidence="1">
    <location>
        <begin position="1"/>
        <end position="11"/>
    </location>
</feature>
<evidence type="ECO:0000313" key="3">
    <source>
        <dbReference type="Proteomes" id="UP000267096"/>
    </source>
</evidence>
<dbReference type="WBParaSite" id="ASIM_0000969401-mRNA-1">
    <property type="protein sequence ID" value="ASIM_0000969401-mRNA-1"/>
    <property type="gene ID" value="ASIM_0000969401"/>
</dbReference>
<gene>
    <name evidence="2" type="ORF">ASIM_LOCUS9422</name>
</gene>
<name>A0A0M3JPU3_ANISI</name>
<organism evidence="4">
    <name type="scientific">Anisakis simplex</name>
    <name type="common">Herring worm</name>
    <dbReference type="NCBI Taxonomy" id="6269"/>
    <lineage>
        <taxon>Eukaryota</taxon>
        <taxon>Metazoa</taxon>
        <taxon>Ecdysozoa</taxon>
        <taxon>Nematoda</taxon>
        <taxon>Chromadorea</taxon>
        <taxon>Rhabditida</taxon>
        <taxon>Spirurina</taxon>
        <taxon>Ascaridomorpha</taxon>
        <taxon>Ascaridoidea</taxon>
        <taxon>Anisakidae</taxon>
        <taxon>Anisakis</taxon>
        <taxon>Anisakis simplex complex</taxon>
    </lineage>
</organism>
<accession>A0A0M3JPU3</accession>
<dbReference type="EMBL" id="UYRR01028696">
    <property type="protein sequence ID" value="VDK39248.1"/>
    <property type="molecule type" value="Genomic_DNA"/>
</dbReference>
<dbReference type="Proteomes" id="UP000267096">
    <property type="component" value="Unassembled WGS sequence"/>
</dbReference>
<reference evidence="2 3" key="2">
    <citation type="submission" date="2018-11" db="EMBL/GenBank/DDBJ databases">
        <authorList>
            <consortium name="Pathogen Informatics"/>
        </authorList>
    </citation>
    <scope>NUCLEOTIDE SEQUENCE [LARGE SCALE GENOMIC DNA]</scope>
</reference>
<feature type="region of interest" description="Disordered" evidence="1">
    <location>
        <begin position="1"/>
        <end position="23"/>
    </location>
</feature>